<reference evidence="6 7" key="1">
    <citation type="submission" date="2019-06" db="EMBL/GenBank/DDBJ databases">
        <title>Draft genome sequence of the filamentous fungus Phialemoniopsis curvata isolated from diesel fuel.</title>
        <authorList>
            <person name="Varaljay V.A."/>
            <person name="Lyon W.J."/>
            <person name="Crouch A.L."/>
            <person name="Drake C.E."/>
            <person name="Hollomon J.M."/>
            <person name="Nadeau L.J."/>
            <person name="Nunn H.S."/>
            <person name="Stevenson B.S."/>
            <person name="Bojanowski C.L."/>
            <person name="Crookes-Goodson W.J."/>
        </authorList>
    </citation>
    <scope>NUCLEOTIDE SEQUENCE [LARGE SCALE GENOMIC DNA]</scope>
    <source>
        <strain evidence="6 7">D216</strain>
    </source>
</reference>
<dbReference type="GO" id="GO:0016020">
    <property type="term" value="C:membrane"/>
    <property type="evidence" value="ECO:0007669"/>
    <property type="project" value="TreeGrafter"/>
</dbReference>
<comment type="caution">
    <text evidence="6">The sequence shown here is derived from an EMBL/GenBank/DDBJ whole genome shotgun (WGS) entry which is preliminary data.</text>
</comment>
<dbReference type="EMBL" id="SKBQ01000085">
    <property type="protein sequence ID" value="TPX07817.1"/>
    <property type="molecule type" value="Genomic_DNA"/>
</dbReference>
<name>A0A507AL60_9PEZI</name>
<feature type="domain" description="GED" evidence="4">
    <location>
        <begin position="641"/>
        <end position="732"/>
    </location>
</feature>
<evidence type="ECO:0000259" key="4">
    <source>
        <dbReference type="PROSITE" id="PS51388"/>
    </source>
</evidence>
<dbReference type="InterPro" id="IPR022812">
    <property type="entry name" value="Dynamin"/>
</dbReference>
<dbReference type="Pfam" id="PF00350">
    <property type="entry name" value="Dynamin_N"/>
    <property type="match status" value="1"/>
</dbReference>
<keyword evidence="7" id="KW-1185">Reference proteome</keyword>
<evidence type="ECO:0000313" key="6">
    <source>
        <dbReference type="EMBL" id="TPX07817.1"/>
    </source>
</evidence>
<dbReference type="GO" id="GO:0000266">
    <property type="term" value="P:mitochondrial fission"/>
    <property type="evidence" value="ECO:0007669"/>
    <property type="project" value="TreeGrafter"/>
</dbReference>
<dbReference type="AlphaFoldDB" id="A0A507AL60"/>
<keyword evidence="1" id="KW-0547">Nucleotide-binding</keyword>
<dbReference type="GO" id="GO:0016559">
    <property type="term" value="P:peroxisome fission"/>
    <property type="evidence" value="ECO:0007669"/>
    <property type="project" value="TreeGrafter"/>
</dbReference>
<feature type="region of interest" description="Disordered" evidence="3">
    <location>
        <begin position="806"/>
        <end position="843"/>
    </location>
</feature>
<feature type="region of interest" description="Disordered" evidence="3">
    <location>
        <begin position="260"/>
        <end position="294"/>
    </location>
</feature>
<protein>
    <submittedName>
        <fullName evidence="6">Uncharacterized protein</fullName>
    </submittedName>
</protein>
<dbReference type="GO" id="GO:0006897">
    <property type="term" value="P:endocytosis"/>
    <property type="evidence" value="ECO:0007669"/>
    <property type="project" value="TreeGrafter"/>
</dbReference>
<evidence type="ECO:0000313" key="7">
    <source>
        <dbReference type="Proteomes" id="UP000319257"/>
    </source>
</evidence>
<dbReference type="Proteomes" id="UP000319257">
    <property type="component" value="Unassembled WGS sequence"/>
</dbReference>
<dbReference type="PANTHER" id="PTHR11566:SF149">
    <property type="entry name" value="GTPASE, PUTATIVE (AFU_ORTHOLOGUE AFUA_6G11890)-RELATED"/>
    <property type="match status" value="1"/>
</dbReference>
<dbReference type="FunFam" id="3.40.50.300:FF:001425">
    <property type="entry name" value="Dynamin GTPase, putative"/>
    <property type="match status" value="1"/>
</dbReference>
<proteinExistence type="predicted"/>
<dbReference type="InterPro" id="IPR003130">
    <property type="entry name" value="GED"/>
</dbReference>
<dbReference type="STRING" id="1093900.A0A507AL60"/>
<evidence type="ECO:0000259" key="5">
    <source>
        <dbReference type="PROSITE" id="PS51718"/>
    </source>
</evidence>
<dbReference type="Pfam" id="PF02212">
    <property type="entry name" value="GED"/>
    <property type="match status" value="1"/>
</dbReference>
<dbReference type="PROSITE" id="PS51388">
    <property type="entry name" value="GED"/>
    <property type="match status" value="1"/>
</dbReference>
<evidence type="ECO:0000256" key="2">
    <source>
        <dbReference type="ARBA" id="ARBA00023134"/>
    </source>
</evidence>
<dbReference type="OrthoDB" id="415706at2759"/>
<dbReference type="InterPro" id="IPR001401">
    <property type="entry name" value="Dynamin_GTPase"/>
</dbReference>
<dbReference type="GO" id="GO:0005874">
    <property type="term" value="C:microtubule"/>
    <property type="evidence" value="ECO:0007669"/>
    <property type="project" value="TreeGrafter"/>
</dbReference>
<feature type="region of interest" description="Disordered" evidence="3">
    <location>
        <begin position="721"/>
        <end position="776"/>
    </location>
</feature>
<dbReference type="GO" id="GO:0003924">
    <property type="term" value="F:GTPase activity"/>
    <property type="evidence" value="ECO:0007669"/>
    <property type="project" value="InterPro"/>
</dbReference>
<gene>
    <name evidence="6" type="ORF">E0L32_010504</name>
</gene>
<dbReference type="PRINTS" id="PR00195">
    <property type="entry name" value="DYNAMIN"/>
</dbReference>
<dbReference type="InterPro" id="IPR030381">
    <property type="entry name" value="G_DYNAMIN_dom"/>
</dbReference>
<feature type="compositionally biased region" description="Low complexity" evidence="3">
    <location>
        <begin position="753"/>
        <end position="763"/>
    </location>
</feature>
<dbReference type="InParanoid" id="A0A507AL60"/>
<dbReference type="Gene3D" id="3.40.50.300">
    <property type="entry name" value="P-loop containing nucleotide triphosphate hydrolases"/>
    <property type="match status" value="1"/>
</dbReference>
<dbReference type="InterPro" id="IPR000375">
    <property type="entry name" value="Dynamin_stalk"/>
</dbReference>
<dbReference type="GeneID" id="41977951"/>
<organism evidence="6 7">
    <name type="scientific">Thyridium curvatum</name>
    <dbReference type="NCBI Taxonomy" id="1093900"/>
    <lineage>
        <taxon>Eukaryota</taxon>
        <taxon>Fungi</taxon>
        <taxon>Dikarya</taxon>
        <taxon>Ascomycota</taxon>
        <taxon>Pezizomycotina</taxon>
        <taxon>Sordariomycetes</taxon>
        <taxon>Sordariomycetidae</taxon>
        <taxon>Thyridiales</taxon>
        <taxon>Thyridiaceae</taxon>
        <taxon>Thyridium</taxon>
    </lineage>
</organism>
<dbReference type="PANTHER" id="PTHR11566">
    <property type="entry name" value="DYNAMIN"/>
    <property type="match status" value="1"/>
</dbReference>
<feature type="domain" description="Dynamin-type G" evidence="5">
    <location>
        <begin position="35"/>
        <end position="326"/>
    </location>
</feature>
<dbReference type="RefSeq" id="XP_030989528.1">
    <property type="nucleotide sequence ID" value="XM_031133130.1"/>
</dbReference>
<evidence type="ECO:0000256" key="3">
    <source>
        <dbReference type="SAM" id="MobiDB-lite"/>
    </source>
</evidence>
<evidence type="ECO:0000256" key="1">
    <source>
        <dbReference type="ARBA" id="ARBA00022741"/>
    </source>
</evidence>
<dbReference type="InterPro" id="IPR027417">
    <property type="entry name" value="P-loop_NTPase"/>
</dbReference>
<dbReference type="InterPro" id="IPR045063">
    <property type="entry name" value="Dynamin_N"/>
</dbReference>
<dbReference type="GO" id="GO:0048312">
    <property type="term" value="P:intracellular distribution of mitochondria"/>
    <property type="evidence" value="ECO:0007669"/>
    <property type="project" value="TreeGrafter"/>
</dbReference>
<dbReference type="SUPFAM" id="SSF52540">
    <property type="entry name" value="P-loop containing nucleoside triphosphate hydrolases"/>
    <property type="match status" value="1"/>
</dbReference>
<dbReference type="InterPro" id="IPR020850">
    <property type="entry name" value="GED_dom"/>
</dbReference>
<sequence>MAQNLDAEAFSQLNREQKTLLDTVDRLRSQGVGEIVHLPQIIVVGDQSSGKSSVLEAISRVRFPIKGGICTRFATELVVRSSPLEKVLVKVLKSDADSADEQLVFGESTLDLSALPDLIERAKIEMGVQNDANGFTQDALHIEVSGPDLPSLTLVDLPGIYRNPTADQSREGMGIVWKLVEKYMAQKNSIILAVVNASYDFSNQGILTEAKQHDPNRERTMGVITNPDRLAPNSTEESKYIRLIRNQEPLHTLKHGWHVLRNRGPDANDEQGQGQSRTSDKSRDEAEEQFFSQGTWEPLSQNVKGIRSLRERLSKVLTKHIQLSLPGVIQDIEKTLEARREALTRMGQPRTTPAELRQYLLGIAERYRDLARLAVRGTYDDKFFGDPSELDYPSGPHYKSDGRRLRAVFRNLSYAFDRVISSKGIRRQLRWNDGDPELQARQEGEESSPALALYMDLYAVDDPEEVSWTKLKDELETQALVNQSTNFPGSPNDRLALDHFRDQSRRWKSIAKMYLDLVMNSAKVFVELALGHITAGDEETRNSLFREYVDPFFEQRSLCLEQKLEELLKHYTHGEAITREAMFIRELSLREKRRVAKQVEDISATRHLAIFGSSQILSISESMMEDIVLKSLGSETSPFGLEKVVDMAMVYYEMSLRTFTENVMILAAENCLISELPSMLTSSMVHEMGEDMLSSLAAESPQVSQERSQLERDVRMLTEGLRTCKRHRTHEPAQTVTPEPSDRLFIPPYPKPSSNAGSSPRSSLGQGITPVPAAPKSGSAGFSGLFGSLGSKESLKSRWAQATNDYHKAASGESPAPSLATAPQGPKGIAPASSNSNKKNSPGHVKVEDAFAVAFTNKSAFGSGSSFRARSSPWDLITPSTREELRLGNYRLSKSPL</sequence>
<dbReference type="SMART" id="SM00053">
    <property type="entry name" value="DYNc"/>
    <property type="match status" value="1"/>
</dbReference>
<dbReference type="GO" id="GO:0008017">
    <property type="term" value="F:microtubule binding"/>
    <property type="evidence" value="ECO:0007669"/>
    <property type="project" value="TreeGrafter"/>
</dbReference>
<dbReference type="CDD" id="cd08771">
    <property type="entry name" value="DLP_1"/>
    <property type="match status" value="1"/>
</dbReference>
<keyword evidence="2" id="KW-0342">GTP-binding</keyword>
<dbReference type="Pfam" id="PF01031">
    <property type="entry name" value="Dynamin_M"/>
    <property type="match status" value="1"/>
</dbReference>
<dbReference type="GO" id="GO:0005739">
    <property type="term" value="C:mitochondrion"/>
    <property type="evidence" value="ECO:0007669"/>
    <property type="project" value="TreeGrafter"/>
</dbReference>
<dbReference type="GO" id="GO:0005525">
    <property type="term" value="F:GTP binding"/>
    <property type="evidence" value="ECO:0007669"/>
    <property type="project" value="InterPro"/>
</dbReference>
<accession>A0A507AL60</accession>
<dbReference type="PROSITE" id="PS51718">
    <property type="entry name" value="G_DYNAMIN_2"/>
    <property type="match status" value="1"/>
</dbReference>